<gene>
    <name evidence="1" type="ORF">HaLaN_17982</name>
</gene>
<comment type="caution">
    <text evidence="1">The sequence shown here is derived from an EMBL/GenBank/DDBJ whole genome shotgun (WGS) entry which is preliminary data.</text>
</comment>
<evidence type="ECO:0000313" key="1">
    <source>
        <dbReference type="EMBL" id="GFH20802.1"/>
    </source>
</evidence>
<protein>
    <submittedName>
        <fullName evidence="1">Uncharacterized protein</fullName>
    </submittedName>
</protein>
<proteinExistence type="predicted"/>
<dbReference type="AlphaFoldDB" id="A0A699ZXU5"/>
<organism evidence="1 2">
    <name type="scientific">Haematococcus lacustris</name>
    <name type="common">Green alga</name>
    <name type="synonym">Haematococcus pluvialis</name>
    <dbReference type="NCBI Taxonomy" id="44745"/>
    <lineage>
        <taxon>Eukaryota</taxon>
        <taxon>Viridiplantae</taxon>
        <taxon>Chlorophyta</taxon>
        <taxon>core chlorophytes</taxon>
        <taxon>Chlorophyceae</taxon>
        <taxon>CS clade</taxon>
        <taxon>Chlamydomonadales</taxon>
        <taxon>Haematococcaceae</taxon>
        <taxon>Haematococcus</taxon>
    </lineage>
</organism>
<keyword evidence="2" id="KW-1185">Reference proteome</keyword>
<reference evidence="1 2" key="1">
    <citation type="submission" date="2020-02" db="EMBL/GenBank/DDBJ databases">
        <title>Draft genome sequence of Haematococcus lacustris strain NIES-144.</title>
        <authorList>
            <person name="Morimoto D."/>
            <person name="Nakagawa S."/>
            <person name="Yoshida T."/>
            <person name="Sawayama S."/>
        </authorList>
    </citation>
    <scope>NUCLEOTIDE SEQUENCE [LARGE SCALE GENOMIC DNA]</scope>
    <source>
        <strain evidence="1 2">NIES-144</strain>
    </source>
</reference>
<name>A0A699ZXU5_HAELA</name>
<sequence length="110" mass="11508">MRACKTQLSAIPVLEPSSSRKVHCHASACAVSAPEPPPWVKTPPDVHAALLVVKVCKEPLLLRGQALLGGGRGRQVEEGLLGCGAQHLPLRTDLHPAGQPAAPVSSTCRQ</sequence>
<dbReference type="Proteomes" id="UP000485058">
    <property type="component" value="Unassembled WGS sequence"/>
</dbReference>
<evidence type="ECO:0000313" key="2">
    <source>
        <dbReference type="Proteomes" id="UP000485058"/>
    </source>
</evidence>
<dbReference type="EMBL" id="BLLF01001699">
    <property type="protein sequence ID" value="GFH20802.1"/>
    <property type="molecule type" value="Genomic_DNA"/>
</dbReference>
<accession>A0A699ZXU5</accession>